<evidence type="ECO:0000313" key="1">
    <source>
        <dbReference type="EMBL" id="CAH1592417.1"/>
    </source>
</evidence>
<gene>
    <name evidence="1" type="ORF">THF1A12_250059</name>
</gene>
<dbReference type="Pfam" id="PF09563">
    <property type="entry name" value="RE_LlaJI"/>
    <property type="match status" value="1"/>
</dbReference>
<proteinExistence type="predicted"/>
<comment type="caution">
    <text evidence="1">The sequence shown here is derived from an EMBL/GenBank/DDBJ whole genome shotgun (WGS) entry which is preliminary data.</text>
</comment>
<organism evidence="1 2">
    <name type="scientific">Vibrio jasicida</name>
    <dbReference type="NCBI Taxonomy" id="766224"/>
    <lineage>
        <taxon>Bacteria</taxon>
        <taxon>Pseudomonadati</taxon>
        <taxon>Pseudomonadota</taxon>
        <taxon>Gammaproteobacteria</taxon>
        <taxon>Vibrionales</taxon>
        <taxon>Vibrionaceae</taxon>
        <taxon>Vibrio</taxon>
    </lineage>
</organism>
<reference evidence="1" key="1">
    <citation type="submission" date="2022-01" db="EMBL/GenBank/DDBJ databases">
        <authorList>
            <person name="Lagorce A."/>
        </authorList>
    </citation>
    <scope>NUCLEOTIDE SEQUENCE</scope>
    <source>
        <strain evidence="1">Th15_F1_A12</strain>
    </source>
</reference>
<name>A0AAU9QNC0_9VIBR</name>
<dbReference type="InterPro" id="IPR018579">
    <property type="entry name" value="Restrct_endonuc_II_LlaJI"/>
</dbReference>
<dbReference type="EMBL" id="CAKMUD010000078">
    <property type="protein sequence ID" value="CAH1592417.1"/>
    <property type="molecule type" value="Genomic_DNA"/>
</dbReference>
<protein>
    <recommendedName>
        <fullName evidence="3">LlaJI family restriction endonuclease</fullName>
    </recommendedName>
</protein>
<dbReference type="RefSeq" id="WP_409589059.1">
    <property type="nucleotide sequence ID" value="NZ_CAKMTZ010000077.1"/>
</dbReference>
<evidence type="ECO:0008006" key="3">
    <source>
        <dbReference type="Google" id="ProtNLM"/>
    </source>
</evidence>
<dbReference type="Proteomes" id="UP001295462">
    <property type="component" value="Unassembled WGS sequence"/>
</dbReference>
<accession>A0AAU9QNC0</accession>
<dbReference type="AlphaFoldDB" id="A0AAU9QNC0"/>
<sequence>MIYSLELHNDRDSIRSLDKSLQAILREKGLVTVGGKSVSFCGIVTDKCVLHAFLPRETCIDFDKHADKTLLASEMLTAIHRYSTTKKNEISADDEGDDCTGINKLSSIIWLLNDFRVNGLFSKRRKRNVINSGKADWKKTISRRTAFVNDNGPIYLDVDGTSSYRFIGDEITRIHAEVIRKLDTQFSWLISTKPSRISESLKSVNPPSGKIDFQIAHLKSQRHSYFATRDLELVSHLIEFLEQIKGQEKQSFVMGVKHFHGMWERMLSETLSFNVKLNHLLPTPTYQLSDGSFADVARKGQRTDIILRRPDSDNFAVVDAKYYGVTKTTSKAPGWPDLVKQFFYAKALTSYHTSAQVSNAFIFPGSKGVIKSAHMKNRQTGQLQDAEYPPIRCVYLCPQLLIQHYIKGRKLTDLSENLLSSSP</sequence>
<evidence type="ECO:0000313" key="2">
    <source>
        <dbReference type="Proteomes" id="UP001295462"/>
    </source>
</evidence>